<accession>W4KII9</accession>
<dbReference type="HOGENOM" id="CLU_1294558_0_0_1"/>
<dbReference type="GeneID" id="20666466"/>
<sequence length="213" mass="23484">MYAYALIENATLLPLFSTRADHAANDVMEKETRRRREASTWMGPRMPHAAVEAAEHAIALSDADAVRAVQFVKERLRKSASSGSARAISIAIFISAGVRGQLIYKMHGGQRVDDAVENIVGRGVEGRVRDDMEDGARCRGCAYRRERSSRRSLFSFVPYHGVLVKFPFKGDEGALRGMEQAELIAITTYDAYAALCGLRLSYSPLIGTDPDLD</sequence>
<reference evidence="1 2" key="1">
    <citation type="journal article" date="2012" name="New Phytol.">
        <title>Insight into trade-off between wood decay and parasitism from the genome of a fungal forest pathogen.</title>
        <authorList>
            <person name="Olson A."/>
            <person name="Aerts A."/>
            <person name="Asiegbu F."/>
            <person name="Belbahri L."/>
            <person name="Bouzid O."/>
            <person name="Broberg A."/>
            <person name="Canback B."/>
            <person name="Coutinho P.M."/>
            <person name="Cullen D."/>
            <person name="Dalman K."/>
            <person name="Deflorio G."/>
            <person name="van Diepen L.T."/>
            <person name="Dunand C."/>
            <person name="Duplessis S."/>
            <person name="Durling M."/>
            <person name="Gonthier P."/>
            <person name="Grimwood J."/>
            <person name="Fossdal C.G."/>
            <person name="Hansson D."/>
            <person name="Henrissat B."/>
            <person name="Hietala A."/>
            <person name="Himmelstrand K."/>
            <person name="Hoffmeister D."/>
            <person name="Hogberg N."/>
            <person name="James T.Y."/>
            <person name="Karlsson M."/>
            <person name="Kohler A."/>
            <person name="Kues U."/>
            <person name="Lee Y.H."/>
            <person name="Lin Y.C."/>
            <person name="Lind M."/>
            <person name="Lindquist E."/>
            <person name="Lombard V."/>
            <person name="Lucas S."/>
            <person name="Lunden K."/>
            <person name="Morin E."/>
            <person name="Murat C."/>
            <person name="Park J."/>
            <person name="Raffaello T."/>
            <person name="Rouze P."/>
            <person name="Salamov A."/>
            <person name="Schmutz J."/>
            <person name="Solheim H."/>
            <person name="Stahlberg J."/>
            <person name="Velez H."/>
            <person name="de Vries R.P."/>
            <person name="Wiebenga A."/>
            <person name="Woodward S."/>
            <person name="Yakovlev I."/>
            <person name="Garbelotto M."/>
            <person name="Martin F."/>
            <person name="Grigoriev I.V."/>
            <person name="Stenlid J."/>
        </authorList>
    </citation>
    <scope>NUCLEOTIDE SEQUENCE [LARGE SCALE GENOMIC DNA]</scope>
    <source>
        <strain evidence="1 2">TC 32-1</strain>
    </source>
</reference>
<proteinExistence type="predicted"/>
<dbReference type="RefSeq" id="XP_009542502.1">
    <property type="nucleotide sequence ID" value="XM_009544207.1"/>
</dbReference>
<dbReference type="KEGG" id="hir:HETIRDRAFT_115163"/>
<keyword evidence="2" id="KW-1185">Reference proteome</keyword>
<evidence type="ECO:0000313" key="2">
    <source>
        <dbReference type="Proteomes" id="UP000030671"/>
    </source>
</evidence>
<name>W4KII9_HETIT</name>
<dbReference type="EMBL" id="KI925455">
    <property type="protein sequence ID" value="ETW85667.1"/>
    <property type="molecule type" value="Genomic_DNA"/>
</dbReference>
<dbReference type="AlphaFoldDB" id="W4KII9"/>
<dbReference type="Proteomes" id="UP000030671">
    <property type="component" value="Unassembled WGS sequence"/>
</dbReference>
<protein>
    <submittedName>
        <fullName evidence="1">Uncharacterized protein</fullName>
    </submittedName>
</protein>
<dbReference type="InParanoid" id="W4KII9"/>
<dbReference type="OrthoDB" id="3032320at2759"/>
<gene>
    <name evidence="1" type="ORF">HETIRDRAFT_115163</name>
</gene>
<evidence type="ECO:0000313" key="1">
    <source>
        <dbReference type="EMBL" id="ETW85667.1"/>
    </source>
</evidence>
<organism evidence="1 2">
    <name type="scientific">Heterobasidion irregulare (strain TC 32-1)</name>
    <dbReference type="NCBI Taxonomy" id="747525"/>
    <lineage>
        <taxon>Eukaryota</taxon>
        <taxon>Fungi</taxon>
        <taxon>Dikarya</taxon>
        <taxon>Basidiomycota</taxon>
        <taxon>Agaricomycotina</taxon>
        <taxon>Agaricomycetes</taxon>
        <taxon>Russulales</taxon>
        <taxon>Bondarzewiaceae</taxon>
        <taxon>Heterobasidion</taxon>
        <taxon>Heterobasidion annosum species complex</taxon>
    </lineage>
</organism>